<reference evidence="2" key="1">
    <citation type="journal article" date="2013" name="Genetics">
        <title>The draft genome and transcriptome of Panagrellus redivivus are shaped by the harsh demands of a free-living lifestyle.</title>
        <authorList>
            <person name="Srinivasan J."/>
            <person name="Dillman A.R."/>
            <person name="Macchietto M.G."/>
            <person name="Heikkinen L."/>
            <person name="Lakso M."/>
            <person name="Fracchia K.M."/>
            <person name="Antoshechkin I."/>
            <person name="Mortazavi A."/>
            <person name="Wong G."/>
            <person name="Sternberg P.W."/>
        </authorList>
    </citation>
    <scope>NUCLEOTIDE SEQUENCE [LARGE SCALE GENOMIC DNA]</scope>
    <source>
        <strain evidence="2">MT8872</strain>
    </source>
</reference>
<evidence type="ECO:0000313" key="2">
    <source>
        <dbReference type="Proteomes" id="UP000492821"/>
    </source>
</evidence>
<dbReference type="AlphaFoldDB" id="A0A7E4UZY8"/>
<evidence type="ECO:0000313" key="3">
    <source>
        <dbReference type="WBParaSite" id="Pan_g14874.t1"/>
    </source>
</evidence>
<reference evidence="3" key="2">
    <citation type="submission" date="2020-10" db="UniProtKB">
        <authorList>
            <consortium name="WormBaseParasite"/>
        </authorList>
    </citation>
    <scope>IDENTIFICATION</scope>
</reference>
<keyword evidence="1" id="KW-0472">Membrane</keyword>
<keyword evidence="1" id="KW-0812">Transmembrane</keyword>
<keyword evidence="1" id="KW-1133">Transmembrane helix</keyword>
<accession>A0A7E4UZY8</accession>
<keyword evidence="2" id="KW-1185">Reference proteome</keyword>
<evidence type="ECO:0000256" key="1">
    <source>
        <dbReference type="SAM" id="Phobius"/>
    </source>
</evidence>
<protein>
    <submittedName>
        <fullName evidence="3">Reticulon-like protein</fullName>
    </submittedName>
</protein>
<dbReference type="WBParaSite" id="Pan_g14874.t1">
    <property type="protein sequence ID" value="Pan_g14874.t1"/>
    <property type="gene ID" value="Pan_g14874"/>
</dbReference>
<dbReference type="Proteomes" id="UP000492821">
    <property type="component" value="Unassembled WGS sequence"/>
</dbReference>
<proteinExistence type="predicted"/>
<organism evidence="2 3">
    <name type="scientific">Panagrellus redivivus</name>
    <name type="common">Microworm</name>
    <dbReference type="NCBI Taxonomy" id="6233"/>
    <lineage>
        <taxon>Eukaryota</taxon>
        <taxon>Metazoa</taxon>
        <taxon>Ecdysozoa</taxon>
        <taxon>Nematoda</taxon>
        <taxon>Chromadorea</taxon>
        <taxon>Rhabditida</taxon>
        <taxon>Tylenchina</taxon>
        <taxon>Panagrolaimomorpha</taxon>
        <taxon>Panagrolaimoidea</taxon>
        <taxon>Panagrolaimidae</taxon>
        <taxon>Panagrellus</taxon>
    </lineage>
</organism>
<name>A0A7E4UZY8_PANRE</name>
<sequence>MTIIGNFVRIIVLFGGFGAAILGLVLYLEDVYFTYEIGVGLLFFLSMYPYVTWLLRYHEPLIKAQNLLSKDMMRRMHFEAPQFIEMGFKDLQCSNAVDGRP</sequence>
<feature type="transmembrane region" description="Helical" evidence="1">
    <location>
        <begin position="33"/>
        <end position="55"/>
    </location>
</feature>
<feature type="transmembrane region" description="Helical" evidence="1">
    <location>
        <begin position="7"/>
        <end position="27"/>
    </location>
</feature>